<dbReference type="EMBL" id="CARXXK010000001">
    <property type="protein sequence ID" value="CAI6352313.1"/>
    <property type="molecule type" value="Genomic_DNA"/>
</dbReference>
<comment type="caution">
    <text evidence="4">The sequence shown here is derived from an EMBL/GenBank/DDBJ whole genome shotgun (WGS) entry which is preliminary data.</text>
</comment>
<accession>A0AAV0W8X7</accession>
<gene>
    <name evidence="4" type="ORF">MEUPH1_LOCUS8572</name>
</gene>
<keyword evidence="5" id="KW-1185">Reference proteome</keyword>
<proteinExistence type="predicted"/>
<keyword evidence="1 2" id="KW-1015">Disulfide bond</keyword>
<protein>
    <submittedName>
        <fullName evidence="4">Uncharacterized protein</fullName>
    </submittedName>
</protein>
<organism evidence="4 5">
    <name type="scientific">Macrosiphum euphorbiae</name>
    <name type="common">potato aphid</name>
    <dbReference type="NCBI Taxonomy" id="13131"/>
    <lineage>
        <taxon>Eukaryota</taxon>
        <taxon>Metazoa</taxon>
        <taxon>Ecdysozoa</taxon>
        <taxon>Arthropoda</taxon>
        <taxon>Hexapoda</taxon>
        <taxon>Insecta</taxon>
        <taxon>Pterygota</taxon>
        <taxon>Neoptera</taxon>
        <taxon>Paraneoptera</taxon>
        <taxon>Hemiptera</taxon>
        <taxon>Sternorrhyncha</taxon>
        <taxon>Aphidomorpha</taxon>
        <taxon>Aphidoidea</taxon>
        <taxon>Aphididae</taxon>
        <taxon>Macrosiphini</taxon>
        <taxon>Macrosiphum</taxon>
    </lineage>
</organism>
<dbReference type="InterPro" id="IPR036055">
    <property type="entry name" value="LDL_receptor-like_sf"/>
</dbReference>
<evidence type="ECO:0000313" key="5">
    <source>
        <dbReference type="Proteomes" id="UP001160148"/>
    </source>
</evidence>
<dbReference type="SUPFAM" id="SSF57424">
    <property type="entry name" value="LDL receptor-like module"/>
    <property type="match status" value="1"/>
</dbReference>
<keyword evidence="3" id="KW-1133">Transmembrane helix</keyword>
<dbReference type="SMART" id="SM00192">
    <property type="entry name" value="LDLa"/>
    <property type="match status" value="1"/>
</dbReference>
<comment type="caution">
    <text evidence="2">Lacks conserved residue(s) required for the propagation of feature annotation.</text>
</comment>
<dbReference type="InterPro" id="IPR002172">
    <property type="entry name" value="LDrepeatLR_classA_rpt"/>
</dbReference>
<evidence type="ECO:0000256" key="3">
    <source>
        <dbReference type="SAM" id="Phobius"/>
    </source>
</evidence>
<evidence type="ECO:0000256" key="1">
    <source>
        <dbReference type="ARBA" id="ARBA00023157"/>
    </source>
</evidence>
<reference evidence="4 5" key="1">
    <citation type="submission" date="2023-01" db="EMBL/GenBank/DDBJ databases">
        <authorList>
            <person name="Whitehead M."/>
        </authorList>
    </citation>
    <scope>NUCLEOTIDE SEQUENCE [LARGE SCALE GENOMIC DNA]</scope>
</reference>
<dbReference type="AlphaFoldDB" id="A0AAV0W8X7"/>
<dbReference type="Proteomes" id="UP001160148">
    <property type="component" value="Unassembled WGS sequence"/>
</dbReference>
<dbReference type="CDD" id="cd00112">
    <property type="entry name" value="LDLa"/>
    <property type="match status" value="1"/>
</dbReference>
<dbReference type="PROSITE" id="PS50068">
    <property type="entry name" value="LDLRA_2"/>
    <property type="match status" value="1"/>
</dbReference>
<name>A0AAV0W8X7_9HEMI</name>
<sequence>MDEKTYSRIVFYSFMILFGSGFLCFILFAAGQQAVSSSFVYRNTKEKFNCSNGVSIETSKVCDGRKDCSDGSDEIIGLCARNEYRNNFSTGNNYDVDNAV</sequence>
<dbReference type="Gene3D" id="4.10.400.10">
    <property type="entry name" value="Low-density Lipoprotein Receptor"/>
    <property type="match status" value="1"/>
</dbReference>
<keyword evidence="3" id="KW-0812">Transmembrane</keyword>
<evidence type="ECO:0000313" key="4">
    <source>
        <dbReference type="EMBL" id="CAI6352313.1"/>
    </source>
</evidence>
<dbReference type="Pfam" id="PF00057">
    <property type="entry name" value="Ldl_recept_a"/>
    <property type="match status" value="1"/>
</dbReference>
<feature type="transmembrane region" description="Helical" evidence="3">
    <location>
        <begin position="9"/>
        <end position="30"/>
    </location>
</feature>
<feature type="disulfide bond" evidence="2">
    <location>
        <begin position="50"/>
        <end position="68"/>
    </location>
</feature>
<evidence type="ECO:0000256" key="2">
    <source>
        <dbReference type="PROSITE-ProRule" id="PRU00124"/>
    </source>
</evidence>
<keyword evidence="3" id="KW-0472">Membrane</keyword>